<keyword evidence="6" id="KW-0378">Hydrolase</keyword>
<keyword evidence="2" id="KW-1015">Disulfide bond</keyword>
<evidence type="ECO:0000256" key="2">
    <source>
        <dbReference type="PIRSR" id="PIRSR637460-2"/>
    </source>
</evidence>
<keyword evidence="4" id="KW-0732">Signal</keyword>
<feature type="disulfide bond" evidence="2">
    <location>
        <begin position="139"/>
        <end position="152"/>
    </location>
</feature>
<feature type="domain" description="SGNH hydrolase-type esterase" evidence="5">
    <location>
        <begin position="34"/>
        <end position="283"/>
    </location>
</feature>
<proteinExistence type="predicted"/>
<gene>
    <name evidence="6" type="ORF">QRX50_46575</name>
</gene>
<dbReference type="GO" id="GO:0019433">
    <property type="term" value="P:triglyceride catabolic process"/>
    <property type="evidence" value="ECO:0007669"/>
    <property type="project" value="TreeGrafter"/>
</dbReference>
<keyword evidence="7" id="KW-1185">Reference proteome</keyword>
<dbReference type="PANTHER" id="PTHR37981:SF1">
    <property type="entry name" value="SGNH HYDROLASE-TYPE ESTERASE DOMAIN-CONTAINING PROTEIN"/>
    <property type="match status" value="1"/>
</dbReference>
<dbReference type="Pfam" id="PF13472">
    <property type="entry name" value="Lipase_GDSL_2"/>
    <property type="match status" value="1"/>
</dbReference>
<feature type="disulfide bond" evidence="2">
    <location>
        <begin position="53"/>
        <end position="82"/>
    </location>
</feature>
<evidence type="ECO:0000313" key="7">
    <source>
        <dbReference type="Proteomes" id="UP001236014"/>
    </source>
</evidence>
<dbReference type="GO" id="GO:0004806">
    <property type="term" value="F:triacylglycerol lipase activity"/>
    <property type="evidence" value="ECO:0007669"/>
    <property type="project" value="TreeGrafter"/>
</dbReference>
<feature type="signal peptide" evidence="4">
    <location>
        <begin position="1"/>
        <end position="24"/>
    </location>
</feature>
<evidence type="ECO:0000256" key="4">
    <source>
        <dbReference type="SAM" id="SignalP"/>
    </source>
</evidence>
<name>A0A9Y2IFW7_9PSEU</name>
<dbReference type="Proteomes" id="UP001236014">
    <property type="component" value="Chromosome"/>
</dbReference>
<feature type="disulfide bond" evidence="2">
    <location>
        <begin position="206"/>
        <end position="255"/>
    </location>
</feature>
<protein>
    <submittedName>
        <fullName evidence="6">SGNH/GDSL hydrolase family protein</fullName>
        <ecNumber evidence="6">3.1.-.-</ecNumber>
    </submittedName>
</protein>
<dbReference type="CDD" id="cd01823">
    <property type="entry name" value="SEST_like"/>
    <property type="match status" value="1"/>
</dbReference>
<evidence type="ECO:0000259" key="5">
    <source>
        <dbReference type="Pfam" id="PF13472"/>
    </source>
</evidence>
<accession>A0A9Y2IFW7</accession>
<dbReference type="EC" id="3.1.-.-" evidence="6"/>
<feature type="region of interest" description="Disordered" evidence="3">
    <location>
        <begin position="297"/>
        <end position="322"/>
    </location>
</feature>
<organism evidence="6 7">
    <name type="scientific">Amycolatopsis carbonis</name>
    <dbReference type="NCBI Taxonomy" id="715471"/>
    <lineage>
        <taxon>Bacteria</taxon>
        <taxon>Bacillati</taxon>
        <taxon>Actinomycetota</taxon>
        <taxon>Actinomycetes</taxon>
        <taxon>Pseudonocardiales</taxon>
        <taxon>Pseudonocardiaceae</taxon>
        <taxon>Amycolatopsis</taxon>
    </lineage>
</organism>
<feature type="active site" description="Nucleophile" evidence="1">
    <location>
        <position position="38"/>
    </location>
</feature>
<evidence type="ECO:0000313" key="6">
    <source>
        <dbReference type="EMBL" id="WIX78724.1"/>
    </source>
</evidence>
<evidence type="ECO:0000256" key="3">
    <source>
        <dbReference type="SAM" id="MobiDB-lite"/>
    </source>
</evidence>
<evidence type="ECO:0000256" key="1">
    <source>
        <dbReference type="PIRSR" id="PIRSR637460-1"/>
    </source>
</evidence>
<feature type="chain" id="PRO_5040859734" evidence="4">
    <location>
        <begin position="25"/>
        <end position="322"/>
    </location>
</feature>
<dbReference type="AlphaFoldDB" id="A0A9Y2IFW7"/>
<feature type="active site" evidence="1">
    <location>
        <position position="276"/>
    </location>
</feature>
<dbReference type="SUPFAM" id="SSF52266">
    <property type="entry name" value="SGNH hydrolase"/>
    <property type="match status" value="1"/>
</dbReference>
<dbReference type="InterPro" id="IPR013830">
    <property type="entry name" value="SGNH_hydro"/>
</dbReference>
<reference evidence="6 7" key="1">
    <citation type="submission" date="2023-06" db="EMBL/GenBank/DDBJ databases">
        <authorList>
            <person name="Oyuntsetseg B."/>
            <person name="Kim S.B."/>
        </authorList>
    </citation>
    <scope>NUCLEOTIDE SEQUENCE [LARGE SCALE GENOMIC DNA]</scope>
    <source>
        <strain evidence="6 7">2-15</strain>
    </source>
</reference>
<dbReference type="EMBL" id="CP127294">
    <property type="protein sequence ID" value="WIX78724.1"/>
    <property type="molecule type" value="Genomic_DNA"/>
</dbReference>
<dbReference type="InterPro" id="IPR037460">
    <property type="entry name" value="SEST-like"/>
</dbReference>
<dbReference type="Gene3D" id="3.40.50.1110">
    <property type="entry name" value="SGNH hydrolase"/>
    <property type="match status" value="1"/>
</dbReference>
<feature type="compositionally biased region" description="Basic and acidic residues" evidence="3">
    <location>
        <begin position="298"/>
        <end position="308"/>
    </location>
</feature>
<sequence>MRRSPLVVLLVVAGLVAGATAAAASTPSFRKYVALGDSYTAGPLIPWQQLSWCFRSNNNYPSWLATRLGIYDTAGAFTDVSCSSADTSNMTQPQVTPSPSIPLSTQQPQFDALHADTDLVTIGIGGNDDSVFGDLTGNCPTLRADDPTGAPCQAHYTVDGVDTMATAVQATGRNVAKVVQSVKGRSPAATIVLVGYPRLLPPTGTCPSVIPFADGDYAWADGIEQKLNAAIEGAARSEGVHFVDTYGPSLGHDACAGSAAWVNGQSTNILEAVAYHPFKAGMEADAKLIAQELGVHSSAKEPAPKSKADPAQLARTAHLTGA</sequence>
<dbReference type="PANTHER" id="PTHR37981">
    <property type="entry name" value="LIPASE 2"/>
    <property type="match status" value="1"/>
</dbReference>
<dbReference type="KEGG" id="acab:QRX50_46575"/>
<dbReference type="InterPro" id="IPR036514">
    <property type="entry name" value="SGNH_hydro_sf"/>
</dbReference>
<dbReference type="RefSeq" id="WP_285969429.1">
    <property type="nucleotide sequence ID" value="NZ_CP127294.1"/>
</dbReference>